<feature type="signal peptide" evidence="1">
    <location>
        <begin position="1"/>
        <end position="20"/>
    </location>
</feature>
<organism evidence="2 3">
    <name type="scientific">Pelomonas cellulosilytica</name>
    <dbReference type="NCBI Taxonomy" id="2906762"/>
    <lineage>
        <taxon>Bacteria</taxon>
        <taxon>Pseudomonadati</taxon>
        <taxon>Pseudomonadota</taxon>
        <taxon>Betaproteobacteria</taxon>
        <taxon>Burkholderiales</taxon>
        <taxon>Sphaerotilaceae</taxon>
        <taxon>Roseateles</taxon>
    </lineage>
</organism>
<dbReference type="PROSITE" id="PS51257">
    <property type="entry name" value="PROKAR_LIPOPROTEIN"/>
    <property type="match status" value="1"/>
</dbReference>
<protein>
    <submittedName>
        <fullName evidence="2">Uncharacterized protein</fullName>
    </submittedName>
</protein>
<gene>
    <name evidence="2" type="ORF">LXT13_22625</name>
</gene>
<feature type="chain" id="PRO_5046112485" evidence="1">
    <location>
        <begin position="21"/>
        <end position="125"/>
    </location>
</feature>
<keyword evidence="1" id="KW-0732">Signal</keyword>
<name>A0ABS8XX12_9BURK</name>
<dbReference type="EMBL" id="JAJTWU010000009">
    <property type="protein sequence ID" value="MCE4557194.1"/>
    <property type="molecule type" value="Genomic_DNA"/>
</dbReference>
<comment type="caution">
    <text evidence="2">The sequence shown here is derived from an EMBL/GenBank/DDBJ whole genome shotgun (WGS) entry which is preliminary data.</text>
</comment>
<keyword evidence="3" id="KW-1185">Reference proteome</keyword>
<dbReference type="Proteomes" id="UP001200741">
    <property type="component" value="Unassembled WGS sequence"/>
</dbReference>
<reference evidence="2 3" key="1">
    <citation type="submission" date="2021-12" db="EMBL/GenBank/DDBJ databases">
        <title>Genome seq of P8.</title>
        <authorList>
            <person name="Seo T."/>
        </authorList>
    </citation>
    <scope>NUCLEOTIDE SEQUENCE [LARGE SCALE GENOMIC DNA]</scope>
    <source>
        <strain evidence="2 3">P8</strain>
    </source>
</reference>
<sequence>MRPVLLPLAFAAVLVGCSPAEEGQSTDWSTLGLEGKTLDLIDDAKVETYAFAKQGLVAATVGTKGGALAAPLFYWRIEGQSLVISELPGEQAVEELMAPKIHGDVVTAKRKAGPSVQYRLATSNV</sequence>
<evidence type="ECO:0000256" key="1">
    <source>
        <dbReference type="SAM" id="SignalP"/>
    </source>
</evidence>
<proteinExistence type="predicted"/>
<evidence type="ECO:0000313" key="3">
    <source>
        <dbReference type="Proteomes" id="UP001200741"/>
    </source>
</evidence>
<accession>A0ABS8XX12</accession>
<dbReference type="RefSeq" id="WP_233374568.1">
    <property type="nucleotide sequence ID" value="NZ_JAJTWU010000009.1"/>
</dbReference>
<evidence type="ECO:0000313" key="2">
    <source>
        <dbReference type="EMBL" id="MCE4557194.1"/>
    </source>
</evidence>